<dbReference type="PROSITE" id="PS50932">
    <property type="entry name" value="HTH_LACI_2"/>
    <property type="match status" value="1"/>
</dbReference>
<dbReference type="GO" id="GO:0003700">
    <property type="term" value="F:DNA-binding transcription factor activity"/>
    <property type="evidence" value="ECO:0007669"/>
    <property type="project" value="TreeGrafter"/>
</dbReference>
<dbReference type="Pfam" id="PF13377">
    <property type="entry name" value="Peripla_BP_3"/>
    <property type="match status" value="1"/>
</dbReference>
<dbReference type="InterPro" id="IPR028082">
    <property type="entry name" value="Peripla_BP_I"/>
</dbReference>
<keyword evidence="2 5" id="KW-0238">DNA-binding</keyword>
<dbReference type="Gene3D" id="3.40.50.2300">
    <property type="match status" value="2"/>
</dbReference>
<dbReference type="CDD" id="cd01392">
    <property type="entry name" value="HTH_LacI"/>
    <property type="match status" value="1"/>
</dbReference>
<dbReference type="InterPro" id="IPR000843">
    <property type="entry name" value="HTH_LacI"/>
</dbReference>
<name>A0A7T0LMV7_9ACTO</name>
<dbReference type="PANTHER" id="PTHR30146">
    <property type="entry name" value="LACI-RELATED TRANSCRIPTIONAL REPRESSOR"/>
    <property type="match status" value="1"/>
</dbReference>
<dbReference type="KEGG" id="arep:ID810_05120"/>
<dbReference type="PANTHER" id="PTHR30146:SF109">
    <property type="entry name" value="HTH-TYPE TRANSCRIPTIONAL REGULATOR GALS"/>
    <property type="match status" value="1"/>
</dbReference>
<keyword evidence="3" id="KW-0804">Transcription</keyword>
<evidence type="ECO:0000313" key="5">
    <source>
        <dbReference type="EMBL" id="QPL06283.1"/>
    </source>
</evidence>
<dbReference type="PROSITE" id="PS00356">
    <property type="entry name" value="HTH_LACI_1"/>
    <property type="match status" value="1"/>
</dbReference>
<dbReference type="Proteomes" id="UP000594637">
    <property type="component" value="Chromosome"/>
</dbReference>
<sequence>MTTVPKRATILDVAKAAGVSKATVSRVLAGDYPVAKPTAQRVREAVEELGYTASSRARSLATGRSDAFAVIISEPLDVFFADPTFARIVQGITDALSDTRVVPILLPTATPQEQGKAYRLITNQTVDAVIHLSPWSDQGLLDSLASEHVPTVVCGQDEGLEKDSPFSFVYSDDRLGAVQAAERVQAAGRTNPVAILGKQDQPAATDRLKGYQEVFDCLSDERIRWGDWSERAGADAMRSILDAGLDLDAVLAGSDRIARGAIEVLRRAGRNVPAHVSVIGYDDHPTAMDRSPALTTIAQPMHAQGEAACRLAQDMVEGAPARTIILPTELKDRETV</sequence>
<feature type="domain" description="HTH lacI-type" evidence="4">
    <location>
        <begin position="8"/>
        <end position="62"/>
    </location>
</feature>
<dbReference type="Pfam" id="PF00356">
    <property type="entry name" value="LacI"/>
    <property type="match status" value="1"/>
</dbReference>
<keyword evidence="1" id="KW-0805">Transcription regulation</keyword>
<dbReference type="RefSeq" id="WP_166857768.1">
    <property type="nucleotide sequence ID" value="NZ_CP063989.1"/>
</dbReference>
<dbReference type="GO" id="GO:0000976">
    <property type="term" value="F:transcription cis-regulatory region binding"/>
    <property type="evidence" value="ECO:0007669"/>
    <property type="project" value="TreeGrafter"/>
</dbReference>
<protein>
    <submittedName>
        <fullName evidence="5">LacI family DNA-binding transcriptional regulator</fullName>
    </submittedName>
</protein>
<evidence type="ECO:0000256" key="2">
    <source>
        <dbReference type="ARBA" id="ARBA00023125"/>
    </source>
</evidence>
<evidence type="ECO:0000313" key="6">
    <source>
        <dbReference type="Proteomes" id="UP000594637"/>
    </source>
</evidence>
<dbReference type="PRINTS" id="PR00036">
    <property type="entry name" value="HTHLACI"/>
</dbReference>
<proteinExistence type="predicted"/>
<dbReference type="SMART" id="SM00354">
    <property type="entry name" value="HTH_LACI"/>
    <property type="match status" value="1"/>
</dbReference>
<dbReference type="InterPro" id="IPR046335">
    <property type="entry name" value="LacI/GalR-like_sensor"/>
</dbReference>
<dbReference type="Gene3D" id="1.10.260.40">
    <property type="entry name" value="lambda repressor-like DNA-binding domains"/>
    <property type="match status" value="1"/>
</dbReference>
<dbReference type="AlphaFoldDB" id="A0A7T0LMV7"/>
<evidence type="ECO:0000256" key="3">
    <source>
        <dbReference type="ARBA" id="ARBA00023163"/>
    </source>
</evidence>
<evidence type="ECO:0000256" key="1">
    <source>
        <dbReference type="ARBA" id="ARBA00023015"/>
    </source>
</evidence>
<evidence type="ECO:0000259" key="4">
    <source>
        <dbReference type="PROSITE" id="PS50932"/>
    </source>
</evidence>
<organism evidence="5 6">
    <name type="scientific">Actinomyces respiraculi</name>
    <dbReference type="NCBI Taxonomy" id="2744574"/>
    <lineage>
        <taxon>Bacteria</taxon>
        <taxon>Bacillati</taxon>
        <taxon>Actinomycetota</taxon>
        <taxon>Actinomycetes</taxon>
        <taxon>Actinomycetales</taxon>
        <taxon>Actinomycetaceae</taxon>
        <taxon>Actinomyces</taxon>
    </lineage>
</organism>
<keyword evidence="6" id="KW-1185">Reference proteome</keyword>
<reference evidence="5 6" key="1">
    <citation type="submission" date="2020-11" db="EMBL/GenBank/DDBJ databases">
        <title>Actinomyces sp. ZJ750.</title>
        <authorList>
            <person name="Zhou J."/>
        </authorList>
    </citation>
    <scope>NUCLEOTIDE SEQUENCE [LARGE SCALE GENOMIC DNA]</scope>
    <source>
        <strain evidence="5 6">ZJ750</strain>
    </source>
</reference>
<accession>A0A7T0LMV7</accession>
<dbReference type="SUPFAM" id="SSF53822">
    <property type="entry name" value="Periplasmic binding protein-like I"/>
    <property type="match status" value="1"/>
</dbReference>
<dbReference type="InterPro" id="IPR010982">
    <property type="entry name" value="Lambda_DNA-bd_dom_sf"/>
</dbReference>
<dbReference type="SUPFAM" id="SSF47413">
    <property type="entry name" value="lambda repressor-like DNA-binding domains"/>
    <property type="match status" value="1"/>
</dbReference>
<dbReference type="CDD" id="cd06267">
    <property type="entry name" value="PBP1_LacI_sugar_binding-like"/>
    <property type="match status" value="1"/>
</dbReference>
<dbReference type="EMBL" id="CP063989">
    <property type="protein sequence ID" value="QPL06283.1"/>
    <property type="molecule type" value="Genomic_DNA"/>
</dbReference>
<gene>
    <name evidence="5" type="ORF">ID810_05120</name>
</gene>